<accession>A0A4C1VTM2</accession>
<feature type="compositionally biased region" description="Basic and acidic residues" evidence="1">
    <location>
        <begin position="62"/>
        <end position="75"/>
    </location>
</feature>
<feature type="compositionally biased region" description="Polar residues" evidence="1">
    <location>
        <begin position="1"/>
        <end position="10"/>
    </location>
</feature>
<comment type="caution">
    <text evidence="2">The sequence shown here is derived from an EMBL/GenBank/DDBJ whole genome shotgun (WGS) entry which is preliminary data.</text>
</comment>
<dbReference type="STRING" id="151549.A0A4C1VTM2"/>
<keyword evidence="3" id="KW-1185">Reference proteome</keyword>
<dbReference type="EMBL" id="BGZK01000420">
    <property type="protein sequence ID" value="GBP42506.1"/>
    <property type="molecule type" value="Genomic_DNA"/>
</dbReference>
<evidence type="ECO:0000313" key="3">
    <source>
        <dbReference type="Proteomes" id="UP000299102"/>
    </source>
</evidence>
<feature type="region of interest" description="Disordered" evidence="1">
    <location>
        <begin position="1"/>
        <end position="92"/>
    </location>
</feature>
<protein>
    <submittedName>
        <fullName evidence="2">Uncharacterized protein</fullName>
    </submittedName>
</protein>
<proteinExistence type="predicted"/>
<name>A0A4C1VTM2_EUMVA</name>
<sequence length="136" mass="16260">MSTGVTSDPVNSKGRDENEAVQAKLESCEIADPKEQKNKSSNKILMHVRMTRLHQEEPEDTRDERNEVRRLEQRQSRRFTVNRRRTNDQQRQQVHRAFISDSFLRLAFQYEPDIEYYAHSKVVMVLWTRNVRIVML</sequence>
<organism evidence="2 3">
    <name type="scientific">Eumeta variegata</name>
    <name type="common">Bagworm moth</name>
    <name type="synonym">Eumeta japonica</name>
    <dbReference type="NCBI Taxonomy" id="151549"/>
    <lineage>
        <taxon>Eukaryota</taxon>
        <taxon>Metazoa</taxon>
        <taxon>Ecdysozoa</taxon>
        <taxon>Arthropoda</taxon>
        <taxon>Hexapoda</taxon>
        <taxon>Insecta</taxon>
        <taxon>Pterygota</taxon>
        <taxon>Neoptera</taxon>
        <taxon>Endopterygota</taxon>
        <taxon>Lepidoptera</taxon>
        <taxon>Glossata</taxon>
        <taxon>Ditrysia</taxon>
        <taxon>Tineoidea</taxon>
        <taxon>Psychidae</taxon>
        <taxon>Oiketicinae</taxon>
        <taxon>Eumeta</taxon>
    </lineage>
</organism>
<dbReference type="AlphaFoldDB" id="A0A4C1VTM2"/>
<evidence type="ECO:0000313" key="2">
    <source>
        <dbReference type="EMBL" id="GBP42506.1"/>
    </source>
</evidence>
<evidence type="ECO:0000256" key="1">
    <source>
        <dbReference type="SAM" id="MobiDB-lite"/>
    </source>
</evidence>
<gene>
    <name evidence="2" type="ORF">EVAR_81956_1</name>
</gene>
<reference evidence="2 3" key="1">
    <citation type="journal article" date="2019" name="Commun. Biol.">
        <title>The bagworm genome reveals a unique fibroin gene that provides high tensile strength.</title>
        <authorList>
            <person name="Kono N."/>
            <person name="Nakamura H."/>
            <person name="Ohtoshi R."/>
            <person name="Tomita M."/>
            <person name="Numata K."/>
            <person name="Arakawa K."/>
        </authorList>
    </citation>
    <scope>NUCLEOTIDE SEQUENCE [LARGE SCALE GENOMIC DNA]</scope>
</reference>
<dbReference type="Proteomes" id="UP000299102">
    <property type="component" value="Unassembled WGS sequence"/>
</dbReference>